<feature type="binding site" evidence="4">
    <location>
        <position position="47"/>
    </location>
    <ligand>
        <name>NADP(+)</name>
        <dbReference type="ChEBI" id="CHEBI:58349"/>
    </ligand>
</feature>
<comment type="cofactor">
    <cofactor evidence="4">
        <name>NADP(+)</name>
        <dbReference type="ChEBI" id="CHEBI:58349"/>
    </cofactor>
    <text evidence="4">Binds 1 NADP(+) per subunit.</text>
</comment>
<dbReference type="InterPro" id="IPR036291">
    <property type="entry name" value="NAD(P)-bd_dom_sf"/>
</dbReference>
<comment type="pathway">
    <text evidence="4">Nucleotide-sugar biosynthesis; ADP-L-glycero-beta-D-manno-heptose biosynthesis; ADP-L-glycero-beta-D-manno-heptose from D-glycero-beta-D-manno-heptose 7-phosphate: step 4/4.</text>
</comment>
<protein>
    <recommendedName>
        <fullName evidence="4">ADP-L-glycero-D-manno-heptose-6-epimerase</fullName>
        <ecNumber evidence="4">5.1.3.20</ecNumber>
    </recommendedName>
    <alternativeName>
        <fullName evidence="4">ADP-L-glycero-beta-D-manno-heptose-6-epimerase</fullName>
        <shortName evidence="4">ADP-glyceromanno-heptose 6-epimerase</shortName>
        <shortName evidence="4">ADP-hep 6-epimerase</shortName>
        <shortName evidence="4">AGME</shortName>
    </alternativeName>
</protein>
<dbReference type="InterPro" id="IPR001509">
    <property type="entry name" value="Epimerase_deHydtase"/>
</dbReference>
<dbReference type="Gene3D" id="3.40.50.720">
    <property type="entry name" value="NAD(P)-binding Rossmann-like Domain"/>
    <property type="match status" value="1"/>
</dbReference>
<feature type="binding site" evidence="4">
    <location>
        <begin position="82"/>
        <end position="86"/>
    </location>
    <ligand>
        <name>NADP(+)</name>
        <dbReference type="ChEBI" id="CHEBI:58349"/>
    </ligand>
</feature>
<comment type="caution">
    <text evidence="6">The sequence shown here is derived from an EMBL/GenBank/DDBJ whole genome shotgun (WGS) entry which is preliminary data.</text>
</comment>
<proteinExistence type="inferred from homology"/>
<organism evidence="6 7">
    <name type="scientific">Kaistia nematophila</name>
    <dbReference type="NCBI Taxonomy" id="2994654"/>
    <lineage>
        <taxon>Bacteria</taxon>
        <taxon>Pseudomonadati</taxon>
        <taxon>Pseudomonadota</taxon>
        <taxon>Alphaproteobacteria</taxon>
        <taxon>Hyphomicrobiales</taxon>
        <taxon>Kaistiaceae</taxon>
        <taxon>Kaistia</taxon>
    </lineage>
</organism>
<feature type="binding site" evidence="4">
    <location>
        <position position="193"/>
    </location>
    <ligand>
        <name>NADP(+)</name>
        <dbReference type="ChEBI" id="CHEBI:58349"/>
    </ligand>
</feature>
<evidence type="ECO:0000256" key="3">
    <source>
        <dbReference type="ARBA" id="ARBA00023277"/>
    </source>
</evidence>
<reference evidence="6" key="1">
    <citation type="submission" date="2022-11" db="EMBL/GenBank/DDBJ databases">
        <title>Biodiversity and phylogenetic relationships of bacteria.</title>
        <authorList>
            <person name="Machado R.A.R."/>
            <person name="Bhat A."/>
            <person name="Loulou A."/>
            <person name="Kallel S."/>
        </authorList>
    </citation>
    <scope>NUCLEOTIDE SEQUENCE</scope>
    <source>
        <strain evidence="6">K-TC2</strain>
    </source>
</reference>
<dbReference type="Pfam" id="PF01370">
    <property type="entry name" value="Epimerase"/>
    <property type="match status" value="1"/>
</dbReference>
<feature type="binding site" evidence="4">
    <location>
        <position position="195"/>
    </location>
    <ligand>
        <name>substrate</name>
    </ligand>
</feature>
<feature type="binding site" evidence="4">
    <location>
        <position position="202"/>
    </location>
    <ligand>
        <name>substrate</name>
    </ligand>
</feature>
<feature type="active site" description="Proton acceptor" evidence="4">
    <location>
        <position position="193"/>
    </location>
</feature>
<evidence type="ECO:0000256" key="2">
    <source>
        <dbReference type="ARBA" id="ARBA00023235"/>
    </source>
</evidence>
<dbReference type="EMBL" id="JAPKNK010000002">
    <property type="protein sequence ID" value="MCX5568623.1"/>
    <property type="molecule type" value="Genomic_DNA"/>
</dbReference>
<dbReference type="GO" id="GO:0005975">
    <property type="term" value="P:carbohydrate metabolic process"/>
    <property type="evidence" value="ECO:0007669"/>
    <property type="project" value="UniProtKB-UniRule"/>
</dbReference>
<comment type="domain">
    <text evidence="4">Contains a large N-terminal NADP-binding domain, and a smaller C-terminal substrate-binding domain.</text>
</comment>
<feature type="binding site" evidence="4">
    <location>
        <position position="156"/>
    </location>
    <ligand>
        <name>NADP(+)</name>
        <dbReference type="ChEBI" id="CHEBI:58349"/>
    </ligand>
</feature>
<dbReference type="Proteomes" id="UP001144805">
    <property type="component" value="Unassembled WGS sequence"/>
</dbReference>
<feature type="binding site" evidence="4">
    <location>
        <position position="295"/>
    </location>
    <ligand>
        <name>substrate</name>
    </ligand>
</feature>
<keyword evidence="7" id="KW-1185">Reference proteome</keyword>
<evidence type="ECO:0000313" key="7">
    <source>
        <dbReference type="Proteomes" id="UP001144805"/>
    </source>
</evidence>
<dbReference type="AlphaFoldDB" id="A0A9X3IJN7"/>
<dbReference type="GO" id="GO:0050661">
    <property type="term" value="F:NADP binding"/>
    <property type="evidence" value="ECO:0007669"/>
    <property type="project" value="InterPro"/>
</dbReference>
<dbReference type="RefSeq" id="WP_266337595.1">
    <property type="nucleotide sequence ID" value="NZ_JAPKNK010000002.1"/>
</dbReference>
<feature type="domain" description="NAD-dependent epimerase/dehydratase" evidence="5">
    <location>
        <begin position="12"/>
        <end position="258"/>
    </location>
</feature>
<dbReference type="GO" id="GO:0008712">
    <property type="term" value="F:ADP-glyceromanno-heptose 6-epimerase activity"/>
    <property type="evidence" value="ECO:0007669"/>
    <property type="project" value="UniProtKB-UniRule"/>
</dbReference>
<feature type="binding site" evidence="4">
    <location>
        <begin position="216"/>
        <end position="219"/>
    </location>
    <ligand>
        <name>substrate</name>
    </ligand>
</feature>
<feature type="binding site" evidence="4">
    <location>
        <begin position="20"/>
        <end position="21"/>
    </location>
    <ligand>
        <name>NADP(+)</name>
        <dbReference type="ChEBI" id="CHEBI:58349"/>
    </ligand>
</feature>
<sequence>MSVNSRDGRDTILVTGGAGFIGSNMARALAADGWRIVVSDWFGTGRKWLNVADVLLDDVILPEATLAWLEQNHRRVEAIVHMGAISATTEQDVDLIVERNIRATLDLWALSARHAIRLIYASSAATYGDGKDGFVDEQDPAHLAKLRPLNAYGWSKLAVDRRIMDDVRAGRPTPPQWAGLKFFNVYGPFEAHKDDMRSVIHKIYPTAAAGEAVTLFRSHDPNYADGGQLRDFVHVADCVDVARWLIGSPAVSGIFNVGTGKARSFADLARAVFKAAGREPVIDYVDMPERIRNAYQYFTEADMTKLRRAGYNADFRSLEDGIQSYVGDYLAKGVAL</sequence>
<evidence type="ECO:0000256" key="1">
    <source>
        <dbReference type="ARBA" id="ARBA00022857"/>
    </source>
</evidence>
<comment type="subunit">
    <text evidence="4">Homopentamer.</text>
</comment>
<dbReference type="PANTHER" id="PTHR43103:SF3">
    <property type="entry name" value="ADP-L-GLYCERO-D-MANNO-HEPTOSE-6-EPIMERASE"/>
    <property type="match status" value="1"/>
</dbReference>
<evidence type="ECO:0000259" key="5">
    <source>
        <dbReference type="Pfam" id="PF01370"/>
    </source>
</evidence>
<comment type="caution">
    <text evidence="4">Lacks conserved residue(s) required for the propagation of feature annotation.</text>
</comment>
<comment type="function">
    <text evidence="4">Catalyzes the interconversion between ADP-D-glycero-beta-D-manno-heptose and ADP-L-glycero-beta-D-manno-heptose via an epimerization at carbon 6 of the heptose.</text>
</comment>
<feature type="binding site" evidence="4">
    <location>
        <position position="185"/>
    </location>
    <ligand>
        <name>NADP(+)</name>
        <dbReference type="ChEBI" id="CHEBI:58349"/>
    </ligand>
</feature>
<comment type="similarity">
    <text evidence="4">Belongs to the NAD(P)-dependent epimerase/dehydratase family. HldD subfamily.</text>
</comment>
<comment type="catalytic activity">
    <reaction evidence="4">
        <text>ADP-D-glycero-beta-D-manno-heptose = ADP-L-glycero-beta-D-manno-heptose</text>
        <dbReference type="Rhea" id="RHEA:17577"/>
        <dbReference type="ChEBI" id="CHEBI:59967"/>
        <dbReference type="ChEBI" id="CHEBI:61506"/>
        <dbReference type="EC" id="5.1.3.20"/>
    </reaction>
</comment>
<feature type="binding site" evidence="4">
    <location>
        <position position="184"/>
    </location>
    <ligand>
        <name>substrate</name>
    </ligand>
</feature>
<dbReference type="NCBIfam" id="TIGR02197">
    <property type="entry name" value="heptose_epim"/>
    <property type="match status" value="1"/>
</dbReference>
<keyword evidence="2 4" id="KW-0413">Isomerase</keyword>
<dbReference type="SUPFAM" id="SSF51735">
    <property type="entry name" value="NAD(P)-binding Rossmann-fold domains"/>
    <property type="match status" value="1"/>
</dbReference>
<keyword evidence="1 4" id="KW-0521">NADP</keyword>
<keyword evidence="3 4" id="KW-0119">Carbohydrate metabolism</keyword>
<feature type="binding site" evidence="4">
    <location>
        <begin position="40"/>
        <end position="41"/>
    </location>
    <ligand>
        <name>NADP(+)</name>
        <dbReference type="ChEBI" id="CHEBI:58349"/>
    </ligand>
</feature>
<gene>
    <name evidence="6" type="primary">rfaD</name>
    <name evidence="4" type="synonym">hldD</name>
    <name evidence="6" type="ORF">OSH07_05415</name>
</gene>
<dbReference type="EC" id="5.1.3.20" evidence="4"/>
<dbReference type="InterPro" id="IPR011912">
    <property type="entry name" value="Heptose_epim"/>
</dbReference>
<dbReference type="HAMAP" id="MF_01601">
    <property type="entry name" value="Heptose_epimerase"/>
    <property type="match status" value="1"/>
</dbReference>
<feature type="binding site" evidence="4">
    <location>
        <position position="230"/>
    </location>
    <ligand>
        <name>substrate</name>
    </ligand>
</feature>
<accession>A0A9X3IJN7</accession>
<dbReference type="Gene3D" id="3.90.25.10">
    <property type="entry name" value="UDP-galactose 4-epimerase, domain 1"/>
    <property type="match status" value="1"/>
</dbReference>
<feature type="active site" description="Proton acceptor" evidence="4">
    <location>
        <position position="152"/>
    </location>
</feature>
<evidence type="ECO:0000256" key="4">
    <source>
        <dbReference type="HAMAP-Rule" id="MF_01601"/>
    </source>
</evidence>
<name>A0A9X3IJN7_9HYPH</name>
<dbReference type="PANTHER" id="PTHR43103">
    <property type="entry name" value="NUCLEOSIDE-DIPHOSPHATE-SUGAR EPIMERASE"/>
    <property type="match status" value="1"/>
</dbReference>
<evidence type="ECO:0000313" key="6">
    <source>
        <dbReference type="EMBL" id="MCX5568623.1"/>
    </source>
</evidence>